<dbReference type="KEGG" id="cmic:caldi_00570"/>
<dbReference type="EMBL" id="AP025628">
    <property type="protein sequence ID" value="BDG58967.1"/>
    <property type="molecule type" value="Genomic_DNA"/>
</dbReference>
<dbReference type="GO" id="GO:0015035">
    <property type="term" value="F:protein-disulfide reductase activity"/>
    <property type="evidence" value="ECO:0007669"/>
    <property type="project" value="InterPro"/>
</dbReference>
<protein>
    <recommendedName>
        <fullName evidence="3">DUF393 domain-containing protein</fullName>
    </recommendedName>
</protein>
<reference evidence="1" key="1">
    <citation type="submission" date="2022-03" db="EMBL/GenBank/DDBJ databases">
        <title>Complete genome sequence of Caldinitratiruptor microaerophilus.</title>
        <authorList>
            <person name="Mukaiyama R."/>
            <person name="Nishiyama T."/>
            <person name="Ueda K."/>
        </authorList>
    </citation>
    <scope>NUCLEOTIDE SEQUENCE</scope>
    <source>
        <strain evidence="1">JCM 16183</strain>
    </source>
</reference>
<name>A0AA35CHI6_9FIRM</name>
<dbReference type="RefSeq" id="WP_264843091.1">
    <property type="nucleotide sequence ID" value="NZ_AP025628.1"/>
</dbReference>
<dbReference type="Proteomes" id="UP001163687">
    <property type="component" value="Chromosome"/>
</dbReference>
<keyword evidence="2" id="KW-1185">Reference proteome</keyword>
<evidence type="ECO:0008006" key="3">
    <source>
        <dbReference type="Google" id="ProtNLM"/>
    </source>
</evidence>
<gene>
    <name evidence="1" type="ORF">caldi_00570</name>
</gene>
<dbReference type="Pfam" id="PF04134">
    <property type="entry name" value="DCC1-like"/>
    <property type="match status" value="1"/>
</dbReference>
<evidence type="ECO:0000313" key="1">
    <source>
        <dbReference type="EMBL" id="BDG58967.1"/>
    </source>
</evidence>
<sequence length="117" mass="13107">MRGLRVLYDGWCPTCSRAAAWIRRLDWLGLVEVVSLREPGIAEAMGLDPARVRRRLHAVPAEGGRPYEGMSALVQVALRLPLLWPAAPFLWILSRTTPGRRLYDRVAVGRRIRPPGG</sequence>
<evidence type="ECO:0000313" key="2">
    <source>
        <dbReference type="Proteomes" id="UP001163687"/>
    </source>
</evidence>
<proteinExistence type="predicted"/>
<dbReference type="AlphaFoldDB" id="A0AA35CHI6"/>
<dbReference type="InterPro" id="IPR007263">
    <property type="entry name" value="DCC1-like"/>
</dbReference>
<organism evidence="1 2">
    <name type="scientific">Caldinitratiruptor microaerophilus</name>
    <dbReference type="NCBI Taxonomy" id="671077"/>
    <lineage>
        <taxon>Bacteria</taxon>
        <taxon>Bacillati</taxon>
        <taxon>Bacillota</taxon>
        <taxon>Clostridia</taxon>
        <taxon>Eubacteriales</taxon>
        <taxon>Symbiobacteriaceae</taxon>
        <taxon>Caldinitratiruptor</taxon>
    </lineage>
</organism>
<accession>A0AA35CHI6</accession>